<evidence type="ECO:0000256" key="4">
    <source>
        <dbReference type="PIRSR" id="PIRSR000112-1"/>
    </source>
</evidence>
<dbReference type="GO" id="GO:0046872">
    <property type="term" value="F:metal ion binding"/>
    <property type="evidence" value="ECO:0007669"/>
    <property type="project" value="UniProtKB-KW"/>
</dbReference>
<keyword evidence="8" id="KW-1185">Reference proteome</keyword>
<feature type="binding site" evidence="4">
    <location>
        <position position="255"/>
    </location>
    <ligand>
        <name>glycerol</name>
        <dbReference type="ChEBI" id="CHEBI:17754"/>
    </ligand>
</feature>
<feature type="binding site" evidence="5">
    <location>
        <begin position="94"/>
        <end position="98"/>
    </location>
    <ligand>
        <name>NAD(+)</name>
        <dbReference type="ChEBI" id="CHEBI:57540"/>
    </ligand>
</feature>
<dbReference type="Gene3D" id="3.40.50.1970">
    <property type="match status" value="1"/>
</dbReference>
<dbReference type="PANTHER" id="PTHR43616:SF3">
    <property type="entry name" value="HYDROXYCARBOXYLATE DEHYDROGENASE A"/>
    <property type="match status" value="1"/>
</dbReference>
<proteinExistence type="inferred from homology"/>
<evidence type="ECO:0000256" key="3">
    <source>
        <dbReference type="ARBA" id="ARBA00023002"/>
    </source>
</evidence>
<dbReference type="AlphaFoldDB" id="A0A926NG72"/>
<dbReference type="PROSITE" id="PS00913">
    <property type="entry name" value="ADH_IRON_1"/>
    <property type="match status" value="1"/>
</dbReference>
<comment type="caution">
    <text evidence="7">The sequence shown here is derived from an EMBL/GenBank/DDBJ whole genome shotgun (WGS) entry which is preliminary data.</text>
</comment>
<dbReference type="CDD" id="cd08172">
    <property type="entry name" value="GlyDH-like"/>
    <property type="match status" value="1"/>
</dbReference>
<dbReference type="InterPro" id="IPR001670">
    <property type="entry name" value="ADH_Fe/GldA"/>
</dbReference>
<protein>
    <submittedName>
        <fullName evidence="7">Iron-containing alcohol dehydrogenase family protein</fullName>
    </submittedName>
</protein>
<keyword evidence="4" id="KW-0862">Zinc</keyword>
<evidence type="ECO:0000313" key="8">
    <source>
        <dbReference type="Proteomes" id="UP000626844"/>
    </source>
</evidence>
<comment type="cofactor">
    <cofactor evidence="4">
        <name>Zn(2+)</name>
        <dbReference type="ChEBI" id="CHEBI:29105"/>
    </cofactor>
    <text evidence="4">Binds 1 zinc ion per subunit.</text>
</comment>
<organism evidence="7 8">
    <name type="scientific">Metabacillus arenae</name>
    <dbReference type="NCBI Taxonomy" id="2771434"/>
    <lineage>
        <taxon>Bacteria</taxon>
        <taxon>Bacillati</taxon>
        <taxon>Bacillota</taxon>
        <taxon>Bacilli</taxon>
        <taxon>Bacillales</taxon>
        <taxon>Bacillaceae</taxon>
        <taxon>Metabacillus</taxon>
    </lineage>
</organism>
<evidence type="ECO:0000256" key="5">
    <source>
        <dbReference type="PIRSR" id="PIRSR000112-3"/>
    </source>
</evidence>
<dbReference type="PANTHER" id="PTHR43616">
    <property type="entry name" value="GLYCEROL DEHYDROGENASE"/>
    <property type="match status" value="1"/>
</dbReference>
<dbReference type="EMBL" id="JACXAI010000038">
    <property type="protein sequence ID" value="MBD1382859.1"/>
    <property type="molecule type" value="Genomic_DNA"/>
</dbReference>
<comment type="similarity">
    <text evidence="1">Belongs to the iron-containing alcohol dehydrogenase family.</text>
</comment>
<dbReference type="Pfam" id="PF00465">
    <property type="entry name" value="Fe-ADH"/>
    <property type="match status" value="1"/>
</dbReference>
<gene>
    <name evidence="7" type="ORF">IC621_21905</name>
</gene>
<evidence type="ECO:0000313" key="7">
    <source>
        <dbReference type="EMBL" id="MBD1382859.1"/>
    </source>
</evidence>
<dbReference type="GO" id="GO:0016614">
    <property type="term" value="F:oxidoreductase activity, acting on CH-OH group of donors"/>
    <property type="evidence" value="ECO:0007669"/>
    <property type="project" value="InterPro"/>
</dbReference>
<dbReference type="InterPro" id="IPR018211">
    <property type="entry name" value="ADH_Fe_CS"/>
</dbReference>
<dbReference type="Proteomes" id="UP000626844">
    <property type="component" value="Unassembled WGS sequence"/>
</dbReference>
<keyword evidence="5" id="KW-0520">NAD</keyword>
<evidence type="ECO:0000259" key="6">
    <source>
        <dbReference type="Pfam" id="PF00465"/>
    </source>
</evidence>
<keyword evidence="3" id="KW-0560">Oxidoreductase</keyword>
<feature type="binding site" evidence="5">
    <location>
        <begin position="116"/>
        <end position="119"/>
    </location>
    <ligand>
        <name>NAD(+)</name>
        <dbReference type="ChEBI" id="CHEBI:57540"/>
    </ligand>
</feature>
<feature type="binding site" evidence="4">
    <location>
        <position position="171"/>
    </location>
    <ligand>
        <name>glycerol</name>
        <dbReference type="ChEBI" id="CHEBI:17754"/>
    </ligand>
</feature>
<feature type="binding site" evidence="5">
    <location>
        <position position="125"/>
    </location>
    <ligand>
        <name>NAD(+)</name>
        <dbReference type="ChEBI" id="CHEBI:57540"/>
    </ligand>
</feature>
<name>A0A926NG72_9BACI</name>
<dbReference type="PIRSF" id="PIRSF000112">
    <property type="entry name" value="Glycerol_dehydrogenase"/>
    <property type="match status" value="1"/>
</dbReference>
<dbReference type="SUPFAM" id="SSF56796">
    <property type="entry name" value="Dehydroquinate synthase-like"/>
    <property type="match status" value="1"/>
</dbReference>
<feature type="domain" description="Alcohol dehydrogenase iron-type/glycerol dehydrogenase GldA" evidence="6">
    <location>
        <begin position="10"/>
        <end position="153"/>
    </location>
</feature>
<accession>A0A926NG72</accession>
<sequence>METISVHGAPSEYICQEGILNELEAKLVERGFQKVLIVHGHKSWLAAKSFLPSFTSLECEEHTYRGECSLSQIETLAELVVNGSFDGIIGIGGGKVLDLVKAACHLTKKPSVLIPTLASNCAPWTPISVIYDELGGFIRYDVYPVSASLVLIEPKILLDAPINMLIAGIGDTLAKWYEADVQMAGIENKSVPLQVSHYTARMCKDVLLQHSERAINAARAGVLNEDFMKVSEAIIMLGGMVGGFGDHYGRIAAAHSIHNGLTVLKETHQALHGEKVAYGILVQLMLEGKQGEVEQLLPFYHELGLPVSLRHLGIKVINDEVIAFIAEKSAIPEESIHVMPIGDVTAVRVSEAIAKLEKMNASNFIN</sequence>
<dbReference type="Gene3D" id="1.20.1090.10">
    <property type="entry name" value="Dehydroquinate synthase-like - alpha domain"/>
    <property type="match status" value="1"/>
</dbReference>
<keyword evidence="2 4" id="KW-0479">Metal-binding</keyword>
<feature type="binding site" evidence="5">
    <location>
        <position position="131"/>
    </location>
    <ligand>
        <name>NAD(+)</name>
        <dbReference type="ChEBI" id="CHEBI:57540"/>
    </ligand>
</feature>
<evidence type="ECO:0000256" key="1">
    <source>
        <dbReference type="ARBA" id="ARBA00007358"/>
    </source>
</evidence>
<feature type="binding site" evidence="4">
    <location>
        <position position="272"/>
    </location>
    <ligand>
        <name>glycerol</name>
        <dbReference type="ChEBI" id="CHEBI:17754"/>
    </ligand>
</feature>
<dbReference type="InterPro" id="IPR016205">
    <property type="entry name" value="Glycerol_DH"/>
</dbReference>
<reference evidence="7" key="1">
    <citation type="submission" date="2020-09" db="EMBL/GenBank/DDBJ databases">
        <title>A novel bacterium of genus Bacillus, isolated from South China Sea.</title>
        <authorList>
            <person name="Huang H."/>
            <person name="Mo K."/>
            <person name="Hu Y."/>
        </authorList>
    </citation>
    <scope>NUCLEOTIDE SEQUENCE</scope>
    <source>
        <strain evidence="7">IB182487</strain>
    </source>
</reference>
<evidence type="ECO:0000256" key="2">
    <source>
        <dbReference type="ARBA" id="ARBA00022723"/>
    </source>
</evidence>